<evidence type="ECO:0000313" key="1">
    <source>
        <dbReference type="EMBL" id="CAE32167.1"/>
    </source>
</evidence>
<evidence type="ECO:0000313" key="2">
    <source>
        <dbReference type="Proteomes" id="UP000001027"/>
    </source>
</evidence>
<name>A0A0H3LTI8_BORBR</name>
<gene>
    <name evidence="1" type="ordered locus">BB1670</name>
</gene>
<dbReference type="AlphaFoldDB" id="A0A0H3LTI8"/>
<dbReference type="KEGG" id="bbr:BB1670"/>
<dbReference type="eggNOG" id="ENOG50334GM">
    <property type="taxonomic scope" value="Bacteria"/>
</dbReference>
<dbReference type="HOGENOM" id="CLU_2129307_0_0_4"/>
<dbReference type="Proteomes" id="UP000001027">
    <property type="component" value="Chromosome"/>
</dbReference>
<sequence length="113" mass="13147">MMDDQTTVWLKSLQYLPPPLRDFHDQKEVFKTIHQITNVDGHEYARSVDWVTGQCYVIDIFLWFMARRGYTLQRCRARVPFRALHADVEEARNRRGAALPLPSAAQPTTSAKE</sequence>
<organism evidence="1 2">
    <name type="scientific">Bordetella bronchiseptica (strain ATCC BAA-588 / NCTC 13252 / RB50)</name>
    <name type="common">Alcaligenes bronchisepticus</name>
    <dbReference type="NCBI Taxonomy" id="257310"/>
    <lineage>
        <taxon>Bacteria</taxon>
        <taxon>Pseudomonadati</taxon>
        <taxon>Pseudomonadota</taxon>
        <taxon>Betaproteobacteria</taxon>
        <taxon>Burkholderiales</taxon>
        <taxon>Alcaligenaceae</taxon>
        <taxon>Bordetella</taxon>
    </lineage>
</organism>
<dbReference type="EMBL" id="BX640442">
    <property type="protein sequence ID" value="CAE32167.1"/>
    <property type="molecule type" value="Genomic_DNA"/>
</dbReference>
<accession>A0A0H3LTI8</accession>
<protein>
    <submittedName>
        <fullName evidence="1">Uncharacterized protein</fullName>
    </submittedName>
</protein>
<proteinExistence type="predicted"/>
<reference evidence="1 2" key="1">
    <citation type="journal article" date="2003" name="Nat. Genet.">
        <title>Comparative analysis of the genome sequences of Bordetella pertussis, Bordetella parapertussis and Bordetella bronchiseptica.</title>
        <authorList>
            <person name="Parkhill J."/>
            <person name="Sebaihia M."/>
            <person name="Preston A."/>
            <person name="Murphy L.D."/>
            <person name="Thomson N.R."/>
            <person name="Harris D.E."/>
            <person name="Holden M.T.G."/>
            <person name="Churcher C.M."/>
            <person name="Bentley S.D."/>
            <person name="Mungall K.L."/>
            <person name="Cerdeno-Tarraga A.-M."/>
            <person name="Temple L."/>
            <person name="James K.D."/>
            <person name="Harris B."/>
            <person name="Quail M.A."/>
            <person name="Achtman M."/>
            <person name="Atkin R."/>
            <person name="Baker S."/>
            <person name="Basham D."/>
            <person name="Bason N."/>
            <person name="Cherevach I."/>
            <person name="Chillingworth T."/>
            <person name="Collins M."/>
            <person name="Cronin A."/>
            <person name="Davis P."/>
            <person name="Doggett J."/>
            <person name="Feltwell T."/>
            <person name="Goble A."/>
            <person name="Hamlin N."/>
            <person name="Hauser H."/>
            <person name="Holroyd S."/>
            <person name="Jagels K."/>
            <person name="Leather S."/>
            <person name="Moule S."/>
            <person name="Norberczak H."/>
            <person name="O'Neil S."/>
            <person name="Ormond D."/>
            <person name="Price C."/>
            <person name="Rabbinowitsch E."/>
            <person name="Rutter S."/>
            <person name="Sanders M."/>
            <person name="Saunders D."/>
            <person name="Seeger K."/>
            <person name="Sharp S."/>
            <person name="Simmonds M."/>
            <person name="Skelton J."/>
            <person name="Squares R."/>
            <person name="Squares S."/>
            <person name="Stevens K."/>
            <person name="Unwin L."/>
            <person name="Whitehead S."/>
            <person name="Barrell B.G."/>
            <person name="Maskell D.J."/>
        </authorList>
    </citation>
    <scope>NUCLEOTIDE SEQUENCE [LARGE SCALE GENOMIC DNA]</scope>
    <source>
        <strain evidence="1 2">ATCC BAA-588 / NCTC 13252 / RB50</strain>
    </source>
</reference>